<gene>
    <name evidence="1" type="ORF">ACFFJH_08570</name>
</gene>
<evidence type="ECO:0000313" key="1">
    <source>
        <dbReference type="EMBL" id="MFC0349859.1"/>
    </source>
</evidence>
<organism evidence="1 2">
    <name type="scientific">Undibacterium danionis</name>
    <dbReference type="NCBI Taxonomy" id="1812100"/>
    <lineage>
        <taxon>Bacteria</taxon>
        <taxon>Pseudomonadati</taxon>
        <taxon>Pseudomonadota</taxon>
        <taxon>Betaproteobacteria</taxon>
        <taxon>Burkholderiales</taxon>
        <taxon>Oxalobacteraceae</taxon>
        <taxon>Undibacterium</taxon>
    </lineage>
</organism>
<dbReference type="RefSeq" id="WP_390211676.1">
    <property type="nucleotide sequence ID" value="NZ_JBHLXJ010000009.1"/>
</dbReference>
<proteinExistence type="predicted"/>
<dbReference type="Proteomes" id="UP001589844">
    <property type="component" value="Unassembled WGS sequence"/>
</dbReference>
<protein>
    <recommendedName>
        <fullName evidence="3">DUF2384 domain-containing protein</fullName>
    </recommendedName>
</protein>
<dbReference type="EMBL" id="JBHLXJ010000009">
    <property type="protein sequence ID" value="MFC0349859.1"/>
    <property type="molecule type" value="Genomic_DNA"/>
</dbReference>
<accession>A0ABV6IG53</accession>
<comment type="caution">
    <text evidence="1">The sequence shown here is derived from an EMBL/GenBank/DDBJ whole genome shotgun (WGS) entry which is preliminary data.</text>
</comment>
<evidence type="ECO:0000313" key="2">
    <source>
        <dbReference type="Proteomes" id="UP001589844"/>
    </source>
</evidence>
<reference evidence="1 2" key="1">
    <citation type="submission" date="2024-09" db="EMBL/GenBank/DDBJ databases">
        <authorList>
            <person name="Sun Q."/>
            <person name="Mori K."/>
        </authorList>
    </citation>
    <scope>NUCLEOTIDE SEQUENCE [LARGE SCALE GENOMIC DNA]</scope>
    <source>
        <strain evidence="1 2">CCM 8677</strain>
    </source>
</reference>
<name>A0ABV6IG53_9BURK</name>
<keyword evidence="2" id="KW-1185">Reference proteome</keyword>
<evidence type="ECO:0008006" key="3">
    <source>
        <dbReference type="Google" id="ProtNLM"/>
    </source>
</evidence>
<sequence length="138" mass="16163">MDNLLNSDAKHLYELKRVGIATFFRIMKLWKVSECKQRKLLFCPPVEIFDAWRNGKSLSAINQRLLIRLSLVVGIYKDLQIVFWSSTVRADSWVSTANSKPLFAGLSPIQWMLANDNEQIKKIRDYLQKMVLERNKNF</sequence>